<dbReference type="OrthoDB" id="9814580at2"/>
<evidence type="ECO:0000256" key="8">
    <source>
        <dbReference type="ARBA" id="ARBA00048366"/>
    </source>
</evidence>
<protein>
    <recommendedName>
        <fullName evidence="9">Threonylcarbamoyl-AMP synthase</fullName>
        <shortName evidence="9">TC-AMP synthase</shortName>
        <ecNumber evidence="9">2.7.7.87</ecNumber>
    </recommendedName>
    <alternativeName>
        <fullName evidence="9">L-threonylcarbamoyladenylate synthase</fullName>
    </alternativeName>
    <alternativeName>
        <fullName evidence="9">t(6)A37 threonylcarbamoyladenosine biosynthesis protein TsaC</fullName>
    </alternativeName>
    <alternativeName>
        <fullName evidence="9">tRNA threonylcarbamoyladenosine biosynthesis protein TsaC</fullName>
    </alternativeName>
</protein>
<dbReference type="HAMAP" id="MF_01852">
    <property type="entry name" value="TsaC"/>
    <property type="match status" value="1"/>
</dbReference>
<evidence type="ECO:0000256" key="6">
    <source>
        <dbReference type="ARBA" id="ARBA00022741"/>
    </source>
</evidence>
<dbReference type="RefSeq" id="WP_047250597.1">
    <property type="nucleotide sequence ID" value="NZ_CP011367.1"/>
</dbReference>
<dbReference type="PANTHER" id="PTHR17490:SF18">
    <property type="entry name" value="THREONYLCARBAMOYL-AMP SYNTHASE"/>
    <property type="match status" value="1"/>
</dbReference>
<evidence type="ECO:0000259" key="10">
    <source>
        <dbReference type="PROSITE" id="PS51163"/>
    </source>
</evidence>
<organism evidence="11 12">
    <name type="scientific">Thioalkalivibrio versutus</name>
    <dbReference type="NCBI Taxonomy" id="106634"/>
    <lineage>
        <taxon>Bacteria</taxon>
        <taxon>Pseudomonadati</taxon>
        <taxon>Pseudomonadota</taxon>
        <taxon>Gammaproteobacteria</taxon>
        <taxon>Chromatiales</taxon>
        <taxon>Ectothiorhodospiraceae</taxon>
        <taxon>Thioalkalivibrio</taxon>
    </lineage>
</organism>
<keyword evidence="5 9" id="KW-0548">Nucleotidyltransferase</keyword>
<keyword evidence="7 9" id="KW-0067">ATP-binding</keyword>
<reference evidence="11 12" key="1">
    <citation type="submission" date="2015-04" db="EMBL/GenBank/DDBJ databases">
        <title>Complete Sequence for the Genome of the Thioalkalivibrio versutus D301.</title>
        <authorList>
            <person name="Mu T."/>
            <person name="Zhou J."/>
            <person name="Xu X."/>
        </authorList>
    </citation>
    <scope>NUCLEOTIDE SEQUENCE [LARGE SCALE GENOMIC DNA]</scope>
    <source>
        <strain evidence="11 12">D301</strain>
    </source>
</reference>
<dbReference type="InterPro" id="IPR023535">
    <property type="entry name" value="TC-AMP_synthase"/>
</dbReference>
<evidence type="ECO:0000256" key="2">
    <source>
        <dbReference type="ARBA" id="ARBA00022490"/>
    </source>
</evidence>
<keyword evidence="2 9" id="KW-0963">Cytoplasm</keyword>
<keyword evidence="3 9" id="KW-0808">Transferase</keyword>
<dbReference type="GO" id="GO:0005737">
    <property type="term" value="C:cytoplasm"/>
    <property type="evidence" value="ECO:0007669"/>
    <property type="project" value="UniProtKB-SubCell"/>
</dbReference>
<dbReference type="GO" id="GO:0061710">
    <property type="term" value="F:L-threonylcarbamoyladenylate synthase"/>
    <property type="evidence" value="ECO:0007669"/>
    <property type="project" value="UniProtKB-EC"/>
</dbReference>
<evidence type="ECO:0000313" key="12">
    <source>
        <dbReference type="Proteomes" id="UP000064201"/>
    </source>
</evidence>
<keyword evidence="6 9" id="KW-0547">Nucleotide-binding</keyword>
<dbReference type="InterPro" id="IPR017945">
    <property type="entry name" value="DHBP_synth_RibB-like_a/b_dom"/>
</dbReference>
<evidence type="ECO:0000256" key="5">
    <source>
        <dbReference type="ARBA" id="ARBA00022695"/>
    </source>
</evidence>
<dbReference type="PROSITE" id="PS51163">
    <property type="entry name" value="YRDC"/>
    <property type="match status" value="1"/>
</dbReference>
<dbReference type="GO" id="GO:0000049">
    <property type="term" value="F:tRNA binding"/>
    <property type="evidence" value="ECO:0007669"/>
    <property type="project" value="TreeGrafter"/>
</dbReference>
<keyword evidence="4 9" id="KW-0819">tRNA processing</keyword>
<dbReference type="Pfam" id="PF01300">
    <property type="entry name" value="Sua5_yciO_yrdC"/>
    <property type="match status" value="1"/>
</dbReference>
<dbReference type="InterPro" id="IPR050156">
    <property type="entry name" value="TC-AMP_synthase_SUA5"/>
</dbReference>
<dbReference type="KEGG" id="tvr:TVD_01255"/>
<feature type="domain" description="YrdC-like" evidence="10">
    <location>
        <begin position="10"/>
        <end position="194"/>
    </location>
</feature>
<dbReference type="Proteomes" id="UP000064201">
    <property type="component" value="Chromosome"/>
</dbReference>
<comment type="subcellular location">
    <subcellularLocation>
        <location evidence="1 9">Cytoplasm</location>
    </subcellularLocation>
</comment>
<dbReference type="PANTHER" id="PTHR17490">
    <property type="entry name" value="SUA5"/>
    <property type="match status" value="1"/>
</dbReference>
<dbReference type="STRING" id="106634.TVD_01255"/>
<dbReference type="GO" id="GO:0002949">
    <property type="term" value="P:tRNA threonylcarbamoyladenosine modification"/>
    <property type="evidence" value="ECO:0007669"/>
    <property type="project" value="UniProtKB-UniRule"/>
</dbReference>
<dbReference type="PATRIC" id="fig|106634.4.peg.257"/>
<dbReference type="GO" id="GO:0003725">
    <property type="term" value="F:double-stranded RNA binding"/>
    <property type="evidence" value="ECO:0007669"/>
    <property type="project" value="InterPro"/>
</dbReference>
<keyword evidence="12" id="KW-1185">Reference proteome</keyword>
<dbReference type="GO" id="GO:0005524">
    <property type="term" value="F:ATP binding"/>
    <property type="evidence" value="ECO:0007669"/>
    <property type="project" value="UniProtKB-UniRule"/>
</dbReference>
<evidence type="ECO:0000256" key="4">
    <source>
        <dbReference type="ARBA" id="ARBA00022694"/>
    </source>
</evidence>
<evidence type="ECO:0000256" key="3">
    <source>
        <dbReference type="ARBA" id="ARBA00022679"/>
    </source>
</evidence>
<evidence type="ECO:0000313" key="11">
    <source>
        <dbReference type="EMBL" id="AKJ94080.1"/>
    </source>
</evidence>
<dbReference type="InterPro" id="IPR006070">
    <property type="entry name" value="Sua5-like_dom"/>
</dbReference>
<dbReference type="EMBL" id="CP011367">
    <property type="protein sequence ID" value="AKJ94080.1"/>
    <property type="molecule type" value="Genomic_DNA"/>
</dbReference>
<dbReference type="GO" id="GO:0006450">
    <property type="term" value="P:regulation of translational fidelity"/>
    <property type="evidence" value="ECO:0007669"/>
    <property type="project" value="TreeGrafter"/>
</dbReference>
<evidence type="ECO:0000256" key="7">
    <source>
        <dbReference type="ARBA" id="ARBA00022840"/>
    </source>
</evidence>
<sequence>MDRNNAPLLTAEIDPVAHHVRDGGVIAYPTEAVFGLGCRPDAPEAIERILTLKGRPAAKGLIVVSDRLDRLAPWLAPLPADRQAEIDASWPGPTTWLLPVTPDCPTLLCGEHDSLAVRVTAHPATRALCAAVDSALVSTSANRAGAEPCRTWDCVTSQLGAGIDAILQAECGGRDAPSAIRDARTGAWLRGGPDPDANTDH</sequence>
<evidence type="ECO:0000256" key="9">
    <source>
        <dbReference type="HAMAP-Rule" id="MF_01852"/>
    </source>
</evidence>
<comment type="function">
    <text evidence="9">Required for the formation of a threonylcarbamoyl group on adenosine at position 37 (t(6)A37) in tRNAs that read codons beginning with adenine. Catalyzes the conversion of L-threonine, HCO(3)(-)/CO(2) and ATP to give threonylcarbamoyl-AMP (TC-AMP) as the acyladenylate intermediate, with the release of diphosphate.</text>
</comment>
<gene>
    <name evidence="9" type="primary">tsaC</name>
    <name evidence="11" type="ORF">TVD_01255</name>
</gene>
<proteinExistence type="inferred from homology"/>
<dbReference type="Gene3D" id="3.90.870.10">
    <property type="entry name" value="DHBP synthase"/>
    <property type="match status" value="1"/>
</dbReference>
<comment type="catalytic activity">
    <reaction evidence="8 9">
        <text>L-threonine + hydrogencarbonate + ATP = L-threonylcarbamoyladenylate + diphosphate + H2O</text>
        <dbReference type="Rhea" id="RHEA:36407"/>
        <dbReference type="ChEBI" id="CHEBI:15377"/>
        <dbReference type="ChEBI" id="CHEBI:17544"/>
        <dbReference type="ChEBI" id="CHEBI:30616"/>
        <dbReference type="ChEBI" id="CHEBI:33019"/>
        <dbReference type="ChEBI" id="CHEBI:57926"/>
        <dbReference type="ChEBI" id="CHEBI:73682"/>
        <dbReference type="EC" id="2.7.7.87"/>
    </reaction>
</comment>
<dbReference type="EC" id="2.7.7.87" evidence="9"/>
<comment type="similarity">
    <text evidence="9">Belongs to the SUA5 family. TsaC subfamily.</text>
</comment>
<dbReference type="AlphaFoldDB" id="A0A0G3FYL0"/>
<dbReference type="SUPFAM" id="SSF55821">
    <property type="entry name" value="YrdC/RibB"/>
    <property type="match status" value="1"/>
</dbReference>
<evidence type="ECO:0000256" key="1">
    <source>
        <dbReference type="ARBA" id="ARBA00004496"/>
    </source>
</evidence>
<name>A0A0G3FYL0_9GAMM</name>
<accession>A0A0G3FYL0</accession>